<name>A0ACD3R4I0_LARCR</name>
<organism evidence="1 2">
    <name type="scientific">Larimichthys crocea</name>
    <name type="common">Large yellow croaker</name>
    <name type="synonym">Pseudosciaena crocea</name>
    <dbReference type="NCBI Taxonomy" id="215358"/>
    <lineage>
        <taxon>Eukaryota</taxon>
        <taxon>Metazoa</taxon>
        <taxon>Chordata</taxon>
        <taxon>Craniata</taxon>
        <taxon>Vertebrata</taxon>
        <taxon>Euteleostomi</taxon>
        <taxon>Actinopterygii</taxon>
        <taxon>Neopterygii</taxon>
        <taxon>Teleostei</taxon>
        <taxon>Neoteleostei</taxon>
        <taxon>Acanthomorphata</taxon>
        <taxon>Eupercaria</taxon>
        <taxon>Sciaenidae</taxon>
        <taxon>Larimichthys</taxon>
    </lineage>
</organism>
<sequence>PSKTSDLRSMLITKIEAKEACDWLRAAGFPQYVQLFKDCRFPIDIEWAKCDHHFLDKDALDSLCRRLSTLNKCGEMRLEPRRSKRRGDDCDEEDFCAISTNWTYDRRMRRWRRLNSAVDILRLSDSPSAPQDVSLCDVSDQHDVCSIHSSSSTESEGHRDAAASTTASATATASTTDDHETSRSSSRCSSTNKTPSLDTSFSGPPSPGGSAEAVTVGACPGMLPVGQFWSKRRREWRGCTARQVCRFDPAAVHLPRLRLLTPSAAAAAVTVTQRAAALSVHPAQSHGSGVIANAPIAGSVVERPGTTRTTPKQRTTGTRSTTTTTASTRVWSSRSPTDTNRGPSPPSSHTNTPSYHPSSTTPPSTGGPGASTVTGVDTVVAVARHHWPLVTGTSRRLLPVMSPGPLAVLDHRSSIYDNVPDDQQLSGSEGGSGGSVSDADRIGEESEVSRLLAGEDVFSALDSVLERISDLQQLVSTWSENLSEDDCQRGSSTSSTSSSSSSSSSSSQDSPAHGSSAASPCPSSPNHIHLEVQHPEEEEEETEIREKVPADGEESKTRSPQPRSRVSQQLHWSSEQSLPSLPTSPGVENQSISQVPPAAETLPAQTHRSHGQIFPIQQAGLELVRSVKGLRFKILGDIMLKNKCEGLAEVAGSVSRGVGRTVPKPLRKTKVMEMKGRRVFGVPLLLSVQQTGEPLPPSILRALIYLKTECLDQVGLFRKSGVKSRIQYLRELVESDPEGISYESQSAFDVADMVKQYFRDLPEPIFTSKLCESFLHIYQYFPKDQQLVAAQAAILLLPDENREALRTLLFFLQDVVASVDENQMTPTNIAVCLAPSLFHLNTLKRDTNAPRSSHRKYSLGRPDQRDLSENLAATQGLANMITEAQRLFQIPEFWPGRCLSAAGSPEDTLCEEGGGPVSHGQSGGEEEQEERRSKLQLSTQHLLKEAREKSRGWENHPAPEHVELAFKKMDDGFPLWMWRGSVEVEAPQKEVLHRLLREQELWEGSLRHAAVIQTLSKDTEVYRYLLQGQGHGLGSRPPQEHLLLRTWQSDPSSGLLYLSSVSTEHPEVLLEGVRANVHSCLYLLEPTGARKTRLTHLCRTDTRGRSQEWHSKELTLLCLKYGVKTTRSTNCGCSQSRERGREGNTRQFPGRIQEIRTGNRLFTIRHLAPVESKGGSGWTKPTTSLALKTDFMSGCSFESDATNKNVKLKRIRNRENCLTYSRSKQKETLRF</sequence>
<evidence type="ECO:0000313" key="1">
    <source>
        <dbReference type="EMBL" id="TMS14339.1"/>
    </source>
</evidence>
<protein>
    <submittedName>
        <fullName evidence="1">Uncharacterized protein</fullName>
    </submittedName>
</protein>
<reference evidence="1" key="1">
    <citation type="submission" date="2018-11" db="EMBL/GenBank/DDBJ databases">
        <title>The sequence and de novo assembly of Larimichthys crocea genome using PacBio and Hi-C technologies.</title>
        <authorList>
            <person name="Xu P."/>
            <person name="Chen B."/>
            <person name="Zhou Z."/>
            <person name="Ke Q."/>
            <person name="Wu Y."/>
            <person name="Bai H."/>
            <person name="Pu F."/>
        </authorList>
    </citation>
    <scope>NUCLEOTIDE SEQUENCE</scope>
    <source>
        <tissue evidence="1">Muscle</tissue>
    </source>
</reference>
<keyword evidence="2" id="KW-1185">Reference proteome</keyword>
<proteinExistence type="predicted"/>
<evidence type="ECO:0000313" key="2">
    <source>
        <dbReference type="Proteomes" id="UP000793456"/>
    </source>
</evidence>
<dbReference type="EMBL" id="CM011683">
    <property type="protein sequence ID" value="TMS14339.1"/>
    <property type="molecule type" value="Genomic_DNA"/>
</dbReference>
<gene>
    <name evidence="1" type="ORF">E3U43_022819</name>
</gene>
<feature type="non-terminal residue" evidence="1">
    <location>
        <position position="1"/>
    </location>
</feature>
<comment type="caution">
    <text evidence="1">The sequence shown here is derived from an EMBL/GenBank/DDBJ whole genome shotgun (WGS) entry which is preliminary data.</text>
</comment>
<dbReference type="Proteomes" id="UP000793456">
    <property type="component" value="Chromosome X"/>
</dbReference>
<accession>A0ACD3R4I0</accession>